<dbReference type="PROSITE" id="PS51782">
    <property type="entry name" value="LYSM"/>
    <property type="match status" value="1"/>
</dbReference>
<reference evidence="5" key="2">
    <citation type="submission" date="2023-06" db="EMBL/GenBank/DDBJ databases">
        <authorList>
            <consortium name="Lawrence Berkeley National Laboratory"/>
            <person name="Haridas S."/>
            <person name="Hensen N."/>
            <person name="Bonometti L."/>
            <person name="Westerberg I."/>
            <person name="Brannstrom I.O."/>
            <person name="Guillou S."/>
            <person name="Cros-Aarteil S."/>
            <person name="Calhoun S."/>
            <person name="Kuo A."/>
            <person name="Mondo S."/>
            <person name="Pangilinan J."/>
            <person name="Riley R."/>
            <person name="Labutti K."/>
            <person name="Andreopoulos B."/>
            <person name="Lipzen A."/>
            <person name="Chen C."/>
            <person name="Yanf M."/>
            <person name="Daum C."/>
            <person name="Ng V."/>
            <person name="Clum A."/>
            <person name="Steindorff A."/>
            <person name="Ohm R."/>
            <person name="Martin F."/>
            <person name="Silar P."/>
            <person name="Natvig D."/>
            <person name="Lalanne C."/>
            <person name="Gautier V."/>
            <person name="Ament-Velasquez S.L."/>
            <person name="Kruys A."/>
            <person name="Hutchinson M.I."/>
            <person name="Powell A.J."/>
            <person name="Barry K."/>
            <person name="Miller A.N."/>
            <person name="Grigoriev I.V."/>
            <person name="Debuchy R."/>
            <person name="Gladieux P."/>
            <person name="Thoren M.H."/>
            <person name="Johannesson H."/>
        </authorList>
    </citation>
    <scope>NUCLEOTIDE SEQUENCE</scope>
    <source>
        <strain evidence="5">CBS 955.72</strain>
    </source>
</reference>
<keyword evidence="6" id="KW-1185">Reference proteome</keyword>
<dbReference type="GO" id="GO:0008061">
    <property type="term" value="F:chitin binding"/>
    <property type="evidence" value="ECO:0007669"/>
    <property type="project" value="UniProtKB-KW"/>
</dbReference>
<dbReference type="CDD" id="cd00118">
    <property type="entry name" value="LysM"/>
    <property type="match status" value="1"/>
</dbReference>
<feature type="domain" description="LysM" evidence="4">
    <location>
        <begin position="176"/>
        <end position="222"/>
    </location>
</feature>
<dbReference type="SUPFAM" id="SSF54106">
    <property type="entry name" value="LysM domain"/>
    <property type="match status" value="1"/>
</dbReference>
<sequence>MGNLSHAARSNLPRSQLNGIPIFPYAPDTTRFCAWWLDNDGLWTCDDVQTMFGLSMTDFQRWNPSLPLPCDVLPVNQSFCIAAAEGRPALQTVTVHVTVPVTIPVTVPASAAVTVPVSIPVPVPVTVSVTVDVTSTSVSTTTITTTVTSAPTPTVGVNGVETPAPYQPGMVDNCQRFYLVQPGDTCVIIGARFNVAPEQLVVWNPYARLDCTRMLANTFCCVGI</sequence>
<evidence type="ECO:0000313" key="5">
    <source>
        <dbReference type="EMBL" id="KAK3352184.1"/>
    </source>
</evidence>
<proteinExistence type="inferred from homology"/>
<gene>
    <name evidence="5" type="ORF">B0T25DRAFT_500051</name>
</gene>
<evidence type="ECO:0000313" key="6">
    <source>
        <dbReference type="Proteomes" id="UP001275084"/>
    </source>
</evidence>
<comment type="caution">
    <text evidence="5">The sequence shown here is derived from an EMBL/GenBank/DDBJ whole genome shotgun (WGS) entry which is preliminary data.</text>
</comment>
<dbReference type="EMBL" id="JAUIQD010000004">
    <property type="protein sequence ID" value="KAK3352184.1"/>
    <property type="molecule type" value="Genomic_DNA"/>
</dbReference>
<dbReference type="InterPro" id="IPR036779">
    <property type="entry name" value="LysM_dom_sf"/>
</dbReference>
<keyword evidence="1" id="KW-0147">Chitin-binding</keyword>
<protein>
    <recommendedName>
        <fullName evidence="4">LysM domain-containing protein</fullName>
    </recommendedName>
</protein>
<dbReference type="AlphaFoldDB" id="A0AAJ0HGH4"/>
<organism evidence="5 6">
    <name type="scientific">Lasiosphaeria hispida</name>
    <dbReference type="NCBI Taxonomy" id="260671"/>
    <lineage>
        <taxon>Eukaryota</taxon>
        <taxon>Fungi</taxon>
        <taxon>Dikarya</taxon>
        <taxon>Ascomycota</taxon>
        <taxon>Pezizomycotina</taxon>
        <taxon>Sordariomycetes</taxon>
        <taxon>Sordariomycetidae</taxon>
        <taxon>Sordariales</taxon>
        <taxon>Lasiosphaeriaceae</taxon>
        <taxon>Lasiosphaeria</taxon>
    </lineage>
</organism>
<dbReference type="Proteomes" id="UP001275084">
    <property type="component" value="Unassembled WGS sequence"/>
</dbReference>
<evidence type="ECO:0000256" key="1">
    <source>
        <dbReference type="ARBA" id="ARBA00022669"/>
    </source>
</evidence>
<dbReference type="InterPro" id="IPR018392">
    <property type="entry name" value="LysM"/>
</dbReference>
<dbReference type="Pfam" id="PF01476">
    <property type="entry name" value="LysM"/>
    <property type="match status" value="1"/>
</dbReference>
<dbReference type="InterPro" id="IPR052210">
    <property type="entry name" value="LysM1-like"/>
</dbReference>
<evidence type="ECO:0000256" key="3">
    <source>
        <dbReference type="ARBA" id="ARBA00044955"/>
    </source>
</evidence>
<dbReference type="PANTHER" id="PTHR34997">
    <property type="entry name" value="AM15"/>
    <property type="match status" value="1"/>
</dbReference>
<dbReference type="PANTHER" id="PTHR34997:SF1">
    <property type="entry name" value="PEPTIDOGLYCAN-BINDING LYSIN DOMAIN"/>
    <property type="match status" value="1"/>
</dbReference>
<comment type="similarity">
    <text evidence="3">Belongs to the secreted LysM effector family.</text>
</comment>
<reference evidence="5" key="1">
    <citation type="journal article" date="2023" name="Mol. Phylogenet. Evol.">
        <title>Genome-scale phylogeny and comparative genomics of the fungal order Sordariales.</title>
        <authorList>
            <person name="Hensen N."/>
            <person name="Bonometti L."/>
            <person name="Westerberg I."/>
            <person name="Brannstrom I.O."/>
            <person name="Guillou S."/>
            <person name="Cros-Aarteil S."/>
            <person name="Calhoun S."/>
            <person name="Haridas S."/>
            <person name="Kuo A."/>
            <person name="Mondo S."/>
            <person name="Pangilinan J."/>
            <person name="Riley R."/>
            <person name="LaButti K."/>
            <person name="Andreopoulos B."/>
            <person name="Lipzen A."/>
            <person name="Chen C."/>
            <person name="Yan M."/>
            <person name="Daum C."/>
            <person name="Ng V."/>
            <person name="Clum A."/>
            <person name="Steindorff A."/>
            <person name="Ohm R.A."/>
            <person name="Martin F."/>
            <person name="Silar P."/>
            <person name="Natvig D.O."/>
            <person name="Lalanne C."/>
            <person name="Gautier V."/>
            <person name="Ament-Velasquez S.L."/>
            <person name="Kruys A."/>
            <person name="Hutchinson M.I."/>
            <person name="Powell A.J."/>
            <person name="Barry K."/>
            <person name="Miller A.N."/>
            <person name="Grigoriev I.V."/>
            <person name="Debuchy R."/>
            <person name="Gladieux P."/>
            <person name="Hiltunen Thoren M."/>
            <person name="Johannesson H."/>
        </authorList>
    </citation>
    <scope>NUCLEOTIDE SEQUENCE</scope>
    <source>
        <strain evidence="5">CBS 955.72</strain>
    </source>
</reference>
<accession>A0AAJ0HGH4</accession>
<name>A0AAJ0HGH4_9PEZI</name>
<evidence type="ECO:0000259" key="4">
    <source>
        <dbReference type="PROSITE" id="PS51782"/>
    </source>
</evidence>
<keyword evidence="2" id="KW-0843">Virulence</keyword>
<evidence type="ECO:0000256" key="2">
    <source>
        <dbReference type="ARBA" id="ARBA00023026"/>
    </source>
</evidence>
<dbReference type="Gene3D" id="3.10.350.10">
    <property type="entry name" value="LysM domain"/>
    <property type="match status" value="2"/>
</dbReference>